<keyword evidence="2" id="KW-1133">Transmembrane helix</keyword>
<keyword evidence="1" id="KW-0175">Coiled coil</keyword>
<dbReference type="InterPro" id="IPR039076">
    <property type="entry name" value="DivIC"/>
</dbReference>
<gene>
    <name evidence="3" type="ORF">KQI88_08750</name>
</gene>
<dbReference type="PANTHER" id="PTHR40027">
    <property type="entry name" value="CELL DIVISION PROTEIN DIVIC"/>
    <property type="match status" value="1"/>
</dbReference>
<keyword evidence="2" id="KW-0812">Transmembrane</keyword>
<proteinExistence type="predicted"/>
<dbReference type="InterPro" id="IPR007060">
    <property type="entry name" value="FtsL/DivIC"/>
</dbReference>
<dbReference type="EMBL" id="JAHLQK010000003">
    <property type="protein sequence ID" value="MBU5676504.1"/>
    <property type="molecule type" value="Genomic_DNA"/>
</dbReference>
<keyword evidence="2" id="KW-0472">Membrane</keyword>
<sequence length="100" mass="11901">MAKSKRRRNYGKLIIRVIFVFAIFYVTSTFYDQYKEMKYLNAREEALTGNLKVLQKDIKSLNDQIENSNTDEYIEKIAREHLKMVKKDEMIFIDLGKAVK</sequence>
<dbReference type="RefSeq" id="WP_216416313.1">
    <property type="nucleotide sequence ID" value="NZ_JAHLQK010000003.1"/>
</dbReference>
<evidence type="ECO:0000256" key="2">
    <source>
        <dbReference type="SAM" id="Phobius"/>
    </source>
</evidence>
<keyword evidence="4" id="KW-1185">Reference proteome</keyword>
<protein>
    <submittedName>
        <fullName evidence="3">Septum formation initiator family protein</fullName>
    </submittedName>
</protein>
<evidence type="ECO:0000313" key="3">
    <source>
        <dbReference type="EMBL" id="MBU5676504.1"/>
    </source>
</evidence>
<feature type="transmembrane region" description="Helical" evidence="2">
    <location>
        <begin position="13"/>
        <end position="31"/>
    </location>
</feature>
<evidence type="ECO:0000256" key="1">
    <source>
        <dbReference type="SAM" id="Coils"/>
    </source>
</evidence>
<name>A0ABS6G2X3_9FIRM</name>
<dbReference type="Pfam" id="PF04977">
    <property type="entry name" value="DivIC"/>
    <property type="match status" value="1"/>
</dbReference>
<accession>A0ABS6G2X3</accession>
<dbReference type="Proteomes" id="UP000779508">
    <property type="component" value="Unassembled WGS sequence"/>
</dbReference>
<feature type="coiled-coil region" evidence="1">
    <location>
        <begin position="44"/>
        <end position="71"/>
    </location>
</feature>
<comment type="caution">
    <text evidence="3">The sequence shown here is derived from an EMBL/GenBank/DDBJ whole genome shotgun (WGS) entry which is preliminary data.</text>
</comment>
<reference evidence="3 4" key="1">
    <citation type="submission" date="2021-06" db="EMBL/GenBank/DDBJ databases">
        <authorList>
            <person name="Sun Q."/>
            <person name="Li D."/>
        </authorList>
    </citation>
    <scope>NUCLEOTIDE SEQUENCE [LARGE SCALE GENOMIC DNA]</scope>
    <source>
        <strain evidence="3 4">MSJ-5</strain>
    </source>
</reference>
<evidence type="ECO:0000313" key="4">
    <source>
        <dbReference type="Proteomes" id="UP000779508"/>
    </source>
</evidence>
<dbReference type="PANTHER" id="PTHR40027:SF1">
    <property type="entry name" value="CELL DIVISION PROTEIN DIVIC"/>
    <property type="match status" value="1"/>
</dbReference>
<organism evidence="3 4">
    <name type="scientific">Alkaliphilus flagellatus</name>
    <dbReference type="NCBI Taxonomy" id="2841507"/>
    <lineage>
        <taxon>Bacteria</taxon>
        <taxon>Bacillati</taxon>
        <taxon>Bacillota</taxon>
        <taxon>Clostridia</taxon>
        <taxon>Peptostreptococcales</taxon>
        <taxon>Natronincolaceae</taxon>
        <taxon>Alkaliphilus</taxon>
    </lineage>
</organism>